<keyword evidence="2" id="KW-1185">Reference proteome</keyword>
<dbReference type="RefSeq" id="WP_259860545.1">
    <property type="nucleotide sequence ID" value="NZ_BAAAST010000008.1"/>
</dbReference>
<gene>
    <name evidence="1" type="ORF">Dfulv_00125</name>
</gene>
<proteinExistence type="predicted"/>
<evidence type="ECO:0000313" key="2">
    <source>
        <dbReference type="Proteomes" id="UP001059617"/>
    </source>
</evidence>
<organism evidence="1 2">
    <name type="scientific">Dactylosporangium fulvum</name>
    <dbReference type="NCBI Taxonomy" id="53359"/>
    <lineage>
        <taxon>Bacteria</taxon>
        <taxon>Bacillati</taxon>
        <taxon>Actinomycetota</taxon>
        <taxon>Actinomycetes</taxon>
        <taxon>Micromonosporales</taxon>
        <taxon>Micromonosporaceae</taxon>
        <taxon>Dactylosporangium</taxon>
    </lineage>
</organism>
<sequence length="131" mass="14968">MAGQGQAADAELQLEVALTLLPLIGRCAELNGGREVALRANRLDDPHDRRVLVREVARCWRELQPKQRSRYAQDRAAAIAEFTTDYVDEIEAREPDKGEYQAHGYEAAMEIVWRRHVESIKLREADLDARQ</sequence>
<dbReference type="Proteomes" id="UP001059617">
    <property type="component" value="Chromosome"/>
</dbReference>
<name>A0ABY5W0I0_9ACTN</name>
<reference evidence="1" key="1">
    <citation type="submission" date="2021-04" db="EMBL/GenBank/DDBJ databases">
        <authorList>
            <person name="Hartkoorn R.C."/>
            <person name="Beaudoing E."/>
            <person name="Hot D."/>
        </authorList>
    </citation>
    <scope>NUCLEOTIDE SEQUENCE</scope>
    <source>
        <strain evidence="1">NRRL B-16292</strain>
    </source>
</reference>
<dbReference type="EMBL" id="CP073720">
    <property type="protein sequence ID" value="UWP82774.1"/>
    <property type="molecule type" value="Genomic_DNA"/>
</dbReference>
<reference evidence="1" key="2">
    <citation type="submission" date="2022-09" db="EMBL/GenBank/DDBJ databases">
        <title>Biosynthetic gene clusters of Dactylosporangioum fulvum.</title>
        <authorList>
            <person name="Caradec T."/>
        </authorList>
    </citation>
    <scope>NUCLEOTIDE SEQUENCE</scope>
    <source>
        <strain evidence="1">NRRL B-16292</strain>
    </source>
</reference>
<accession>A0ABY5W0I0</accession>
<protein>
    <submittedName>
        <fullName evidence="1">Uncharacterized protein</fullName>
    </submittedName>
</protein>
<evidence type="ECO:0000313" key="1">
    <source>
        <dbReference type="EMBL" id="UWP82774.1"/>
    </source>
</evidence>